<gene>
    <name evidence="1" type="ORF">CTKZ_06930</name>
</gene>
<reference evidence="1 2" key="1">
    <citation type="submission" date="2018-11" db="EMBL/GenBank/DDBJ databases">
        <title>Draft genome sequence of Cellulomonas takizawaensis strain TKZ-21.</title>
        <authorList>
            <person name="Yamamura H."/>
            <person name="Hayashi T."/>
            <person name="Hamada M."/>
            <person name="Serisawa Y."/>
            <person name="Matsuyama K."/>
            <person name="Nakagawa Y."/>
            <person name="Otoguro M."/>
            <person name="Yanagida F."/>
            <person name="Hayakawa M."/>
        </authorList>
    </citation>
    <scope>NUCLEOTIDE SEQUENCE [LARGE SCALE GENOMIC DNA]</scope>
    <source>
        <strain evidence="1 2">TKZ-21</strain>
    </source>
</reference>
<keyword evidence="2" id="KW-1185">Reference proteome</keyword>
<dbReference type="RefSeq" id="WP_160142820.1">
    <property type="nucleotide sequence ID" value="NZ_BHYL01000051.1"/>
</dbReference>
<evidence type="ECO:0000313" key="1">
    <source>
        <dbReference type="EMBL" id="GCD19131.1"/>
    </source>
</evidence>
<proteinExistence type="predicted"/>
<dbReference type="AlphaFoldDB" id="A0A401UWU3"/>
<evidence type="ECO:0000313" key="2">
    <source>
        <dbReference type="Proteomes" id="UP000288246"/>
    </source>
</evidence>
<name>A0A401UWU3_9CELL</name>
<sequence>MLVTGDDEATLVAVAGTVARHPGVPDGVYARVTDDEADMGTGRRVEVA</sequence>
<accession>A0A401UWU3</accession>
<dbReference type="Proteomes" id="UP000288246">
    <property type="component" value="Unassembled WGS sequence"/>
</dbReference>
<dbReference type="OrthoDB" id="3389824at2"/>
<protein>
    <submittedName>
        <fullName evidence="1">Uncharacterized protein</fullName>
    </submittedName>
</protein>
<comment type="caution">
    <text evidence="1">The sequence shown here is derived from an EMBL/GenBank/DDBJ whole genome shotgun (WGS) entry which is preliminary data.</text>
</comment>
<organism evidence="1 2">
    <name type="scientific">Cellulomonas algicola</name>
    <dbReference type="NCBI Taxonomy" id="2071633"/>
    <lineage>
        <taxon>Bacteria</taxon>
        <taxon>Bacillati</taxon>
        <taxon>Actinomycetota</taxon>
        <taxon>Actinomycetes</taxon>
        <taxon>Micrococcales</taxon>
        <taxon>Cellulomonadaceae</taxon>
        <taxon>Cellulomonas</taxon>
    </lineage>
</organism>
<dbReference type="EMBL" id="BHYL01000051">
    <property type="protein sequence ID" value="GCD19131.1"/>
    <property type="molecule type" value="Genomic_DNA"/>
</dbReference>